<evidence type="ECO:0000313" key="2">
    <source>
        <dbReference type="EMBL" id="SDO74960.1"/>
    </source>
</evidence>
<dbReference type="PROSITE" id="PS51257">
    <property type="entry name" value="PROKAR_LIPOPROTEIN"/>
    <property type="match status" value="1"/>
</dbReference>
<sequence length="152" mass="15920">MRRTAALVIAALCVSLSACSAPAPEPQTAAKHSDGRLRTDLAPLAERYPQLASAESVEWMGGTLGSRDVGPSTYWVDVIAVMPESEIDVYRSTADLVKVDPPTLVDDLAPKLPTGPFEGSPELDDLFSSGGHGATVAIDPQTRTVVLSGVFG</sequence>
<dbReference type="EMBL" id="FNJN01000002">
    <property type="protein sequence ID" value="SDO74960.1"/>
    <property type="molecule type" value="Genomic_DNA"/>
</dbReference>
<protein>
    <submittedName>
        <fullName evidence="2">Uncharacterized protein</fullName>
    </submittedName>
</protein>
<dbReference type="RefSeq" id="WP_056225314.1">
    <property type="nucleotide sequence ID" value="NZ_FNJN01000002.1"/>
</dbReference>
<proteinExistence type="predicted"/>
<gene>
    <name evidence="2" type="ORF">SAMN04487788_0704</name>
</gene>
<keyword evidence="1" id="KW-0732">Signal</keyword>
<dbReference type="AlphaFoldDB" id="A0A1H0M494"/>
<evidence type="ECO:0000313" key="3">
    <source>
        <dbReference type="Proteomes" id="UP000186456"/>
    </source>
</evidence>
<reference evidence="2 3" key="1">
    <citation type="submission" date="2016-10" db="EMBL/GenBank/DDBJ databases">
        <authorList>
            <person name="de Groot N.N."/>
        </authorList>
    </citation>
    <scope>NUCLEOTIDE SEQUENCE [LARGE SCALE GENOMIC DNA]</scope>
    <source>
        <strain evidence="2 3">StLB037</strain>
    </source>
</reference>
<feature type="signal peptide" evidence="1">
    <location>
        <begin position="1"/>
        <end position="20"/>
    </location>
</feature>
<feature type="chain" id="PRO_5039691725" evidence="1">
    <location>
        <begin position="21"/>
        <end position="152"/>
    </location>
</feature>
<evidence type="ECO:0000256" key="1">
    <source>
        <dbReference type="SAM" id="SignalP"/>
    </source>
</evidence>
<accession>A0A1H0M494</accession>
<name>A0A1H0M494_MICTS</name>
<organism evidence="2 3">
    <name type="scientific">Microbacterium testaceum (strain StLB037)</name>
    <dbReference type="NCBI Taxonomy" id="979556"/>
    <lineage>
        <taxon>Bacteria</taxon>
        <taxon>Bacillati</taxon>
        <taxon>Actinomycetota</taxon>
        <taxon>Actinomycetes</taxon>
        <taxon>Micrococcales</taxon>
        <taxon>Microbacteriaceae</taxon>
        <taxon>Microbacterium</taxon>
    </lineage>
</organism>
<dbReference type="Proteomes" id="UP000186456">
    <property type="component" value="Unassembled WGS sequence"/>
</dbReference>